<feature type="region of interest" description="Disordered" evidence="2">
    <location>
        <begin position="1319"/>
        <end position="1354"/>
    </location>
</feature>
<feature type="compositionally biased region" description="Low complexity" evidence="2">
    <location>
        <begin position="1441"/>
        <end position="1460"/>
    </location>
</feature>
<feature type="compositionally biased region" description="Polar residues" evidence="2">
    <location>
        <begin position="408"/>
        <end position="425"/>
    </location>
</feature>
<sequence>MPPYTSHIPVPAKSALMDDNSDVKPGIFGISSSISPVYSHTKVDSPIMTVTNLRERSAKKIPTHSQHTAKTTPKDYSTKAQLLKSLLFQLKEKKDGISNQDKDDIELLIEEVTHDSPIPSTKLKKQDNIQSKREDKPQIAFKAPQKVWSAKKVPKIANVSRSSKKPLFTSKPMETSPFDDSYSADRKSTKSSIPSGWNHFDQAISETKPQTKVKTKSKISEKQSSIQQFPTQPDISEPRMPKLGYPLKSAPFPSKHQTGLNIVNIRQQNEDFRLDKVHIPRNQLTADIWLPKSVSSPPFTPLSHLEQIAQSSGPKIDPHQLPYASSHAIPSPPAPISFPPNDKGISTSLPSHLATEEGAMPPHEEIEDDPFLRILSVVPTSFHQEFHDFINNHTKHNVDLAREEWEKASTQSPPRRLDSSATIQFHSPRGPPRELKVEQGSNITTLTVSPTVTSPSLPSHDTHDDISTTGTSNVSRPPPQHTAREVMAAKISSLQELWTVEKEQMEHRVDVLGQKKSDEIRDLSIRITQLGKDRDAIIARVNNIQTLHQQFQNLQDILMKSEQDKKSLQEKLKSSHKKNSEIVFQMKELESSVHSTKESLKVSEEKIVSMRLEKDSLSSRIQELEAIQSQTQAEHSSLSLQIDHLNDANDKLKKEISALKVSIDSKPLTIETSIQTDAFQLPFDPSMSLDEYETLLEKYQTIDEELHLLIEDKRELERDVEEAAEREKVLIERASNAENEALRILRDDEEKRKVRDEEDRKRILIYDKEVEELKKKLEEQDNIIKKVLSSSLQELNEEEEEEGEEEKEGEEEEEGEGKESSIFRSGEKEEIITDRDMSFHSLSLQRAIKKGKKWKDKCCTLSERVQTMEVVLKKLGDELELKDREDDRMKEILQIEQTAREQKNQLLNDRENELLRREQTLLEREKEIDQREEEGEEEKEGEEEEEGEGKESSIFRSGEKEEIITDRDMSFHSLSLQRAIKKGKKWKDKCCTLSERVQTMEVVLKKLGDELELKDREDDRMKEILQIEQTAREQKNQLLNDRENELLRREQTLLEHDEEKRKVRDEEDRKRILIYDKEVEELKKKLEEQDNIIKKVLSSSLQELNEEEEEEEGEEEKEGEEEEEGEGKESSIFRSGEKEEIITDRDMSFHSLSLQRAIKKGKKWKDKCCTLSERVQTMEVVLKKLGDELELKDREDDRMKEILQIEQTAREQKNQLLNDRENELLRREQTLLEREKEIDQREEEIDKMTRDIDMPRWNIGKDDFKEKIEREEGEREEGEREDSMSDLPPLFDDHEPTSQTSQTKSTELYLPITASTHVNSHLSRTSAPLSSSSSPYSSQNRTTPSQKVISPSQQTSTIAQAFMLDPIRTPEPVASVSRPRMAATTMSFPKTTSSRPPAISSTMVPRPPSLSSTSLSSTVQFTGQQPYTSSLASDHNPSVFSSSSSSRMSLGPPSPRSMRSSQHHGKISSEIRGGVVLSGRKGAMARPYIPGDRSMASMGQNRASFKPRARLPRSTHSLDKKPNQKRF</sequence>
<feature type="region of interest" description="Disordered" evidence="2">
    <location>
        <begin position="925"/>
        <end position="962"/>
    </location>
</feature>
<feature type="region of interest" description="Disordered" evidence="2">
    <location>
        <begin position="1256"/>
        <end position="1306"/>
    </location>
</feature>
<feature type="region of interest" description="Disordered" evidence="2">
    <location>
        <begin position="791"/>
        <end position="836"/>
    </location>
</feature>
<feature type="region of interest" description="Disordered" evidence="2">
    <location>
        <begin position="118"/>
        <end position="139"/>
    </location>
</feature>
<protein>
    <submittedName>
        <fullName evidence="3">Uncharacterized protein</fullName>
    </submittedName>
</protein>
<feature type="coiled-coil region" evidence="1">
    <location>
        <begin position="544"/>
        <end position="662"/>
    </location>
</feature>
<feature type="compositionally biased region" description="Polar residues" evidence="2">
    <location>
        <begin position="1339"/>
        <end position="1354"/>
    </location>
</feature>
<feature type="compositionally biased region" description="Polar residues" evidence="2">
    <location>
        <begin position="1419"/>
        <end position="1440"/>
    </location>
</feature>
<feature type="compositionally biased region" description="Low complexity" evidence="2">
    <location>
        <begin position="1320"/>
        <end position="1338"/>
    </location>
</feature>
<dbReference type="Proteomes" id="UP001057375">
    <property type="component" value="Unassembled WGS sequence"/>
</dbReference>
<feature type="compositionally biased region" description="Basic and acidic residues" evidence="2">
    <location>
        <begin position="949"/>
        <end position="962"/>
    </location>
</feature>
<feature type="compositionally biased region" description="Basic and acidic residues" evidence="2">
    <location>
        <begin position="817"/>
        <end position="836"/>
    </location>
</feature>
<name>A0ABQ5K280_9EUKA</name>
<feature type="compositionally biased region" description="Basic and acidic residues" evidence="2">
    <location>
        <begin position="1516"/>
        <end position="1527"/>
    </location>
</feature>
<feature type="compositionally biased region" description="Low complexity" evidence="2">
    <location>
        <begin position="1409"/>
        <end position="1418"/>
    </location>
</feature>
<feature type="region of interest" description="Disordered" evidence="2">
    <location>
        <begin position="164"/>
        <end position="239"/>
    </location>
</feature>
<keyword evidence="4" id="KW-1185">Reference proteome</keyword>
<feature type="compositionally biased region" description="Basic and acidic residues" evidence="2">
    <location>
        <begin position="124"/>
        <end position="137"/>
    </location>
</feature>
<feature type="compositionally biased region" description="Basic and acidic residues" evidence="2">
    <location>
        <begin position="1256"/>
        <end position="1283"/>
    </location>
</feature>
<feature type="region of interest" description="Disordered" evidence="2">
    <location>
        <begin position="1097"/>
        <end position="1140"/>
    </location>
</feature>
<keyword evidence="1" id="KW-0175">Coiled coil</keyword>
<gene>
    <name evidence="3" type="ORF">ADUPG1_013234</name>
</gene>
<comment type="caution">
    <text evidence="3">The sequence shown here is derived from an EMBL/GenBank/DDBJ whole genome shotgun (WGS) entry which is preliminary data.</text>
</comment>
<feature type="compositionally biased region" description="Acidic residues" evidence="2">
    <location>
        <begin position="795"/>
        <end position="816"/>
    </location>
</feature>
<feature type="compositionally biased region" description="Polar residues" evidence="2">
    <location>
        <begin position="1297"/>
        <end position="1306"/>
    </location>
</feature>
<feature type="compositionally biased region" description="Basic and acidic residues" evidence="2">
    <location>
        <begin position="1127"/>
        <end position="1140"/>
    </location>
</feature>
<feature type="compositionally biased region" description="Acidic residues" evidence="2">
    <location>
        <begin position="1104"/>
        <end position="1126"/>
    </location>
</feature>
<organism evidence="3 4">
    <name type="scientific">Aduncisulcus paluster</name>
    <dbReference type="NCBI Taxonomy" id="2918883"/>
    <lineage>
        <taxon>Eukaryota</taxon>
        <taxon>Metamonada</taxon>
        <taxon>Carpediemonas-like organisms</taxon>
        <taxon>Aduncisulcus</taxon>
    </lineage>
</organism>
<dbReference type="EMBL" id="BQXS01012635">
    <property type="protein sequence ID" value="GKT26084.1"/>
    <property type="molecule type" value="Genomic_DNA"/>
</dbReference>
<accession>A0ABQ5K280</accession>
<feature type="compositionally biased region" description="Polar residues" evidence="2">
    <location>
        <begin position="1384"/>
        <end position="1403"/>
    </location>
</feature>
<evidence type="ECO:0000313" key="4">
    <source>
        <dbReference type="Proteomes" id="UP001057375"/>
    </source>
</evidence>
<evidence type="ECO:0000313" key="3">
    <source>
        <dbReference type="EMBL" id="GKT26084.1"/>
    </source>
</evidence>
<feature type="region of interest" description="Disordered" evidence="2">
    <location>
        <begin position="1371"/>
        <end position="1527"/>
    </location>
</feature>
<reference evidence="3" key="1">
    <citation type="submission" date="2022-03" db="EMBL/GenBank/DDBJ databases">
        <title>Draft genome sequence of Aduncisulcus paluster, a free-living microaerophilic Fornicata.</title>
        <authorList>
            <person name="Yuyama I."/>
            <person name="Kume K."/>
            <person name="Tamura T."/>
            <person name="Inagaki Y."/>
            <person name="Hashimoto T."/>
        </authorList>
    </citation>
    <scope>NUCLEOTIDE SEQUENCE</scope>
    <source>
        <strain evidence="3">NY0171</strain>
    </source>
</reference>
<feature type="compositionally biased region" description="Acidic residues" evidence="2">
    <location>
        <begin position="930"/>
        <end position="948"/>
    </location>
</feature>
<evidence type="ECO:0000256" key="2">
    <source>
        <dbReference type="SAM" id="MobiDB-lite"/>
    </source>
</evidence>
<evidence type="ECO:0000256" key="1">
    <source>
        <dbReference type="SAM" id="Coils"/>
    </source>
</evidence>
<feature type="region of interest" description="Disordered" evidence="2">
    <location>
        <begin position="408"/>
        <end position="480"/>
    </location>
</feature>
<feature type="compositionally biased region" description="Low complexity" evidence="2">
    <location>
        <begin position="444"/>
        <end position="459"/>
    </location>
</feature>
<proteinExistence type="predicted"/>